<keyword evidence="2" id="KW-1185">Reference proteome</keyword>
<reference evidence="1" key="1">
    <citation type="submission" date="2022-06" db="EMBL/GenBank/DDBJ databases">
        <title>Phylogenomic reconstructions and comparative analyses of Kickxellomycotina fungi.</title>
        <authorList>
            <person name="Reynolds N.K."/>
            <person name="Stajich J.E."/>
            <person name="Barry K."/>
            <person name="Grigoriev I.V."/>
            <person name="Crous P."/>
            <person name="Smith M.E."/>
        </authorList>
    </citation>
    <scope>NUCLEOTIDE SEQUENCE</scope>
    <source>
        <strain evidence="1">RSA 2271</strain>
    </source>
</reference>
<evidence type="ECO:0000313" key="1">
    <source>
        <dbReference type="EMBL" id="KAJ1675528.1"/>
    </source>
</evidence>
<proteinExistence type="predicted"/>
<keyword evidence="1" id="KW-0808">Transferase</keyword>
<dbReference type="EC" id="2.7.11.1" evidence="1"/>
<keyword evidence="1" id="KW-0418">Kinase</keyword>
<name>A0ACC1HIF3_9FUNG</name>
<gene>
    <name evidence="1" type="primary">rio2_2</name>
    <name evidence="1" type="ORF">EV182_001090</name>
</gene>
<comment type="caution">
    <text evidence="1">The sequence shown here is derived from an EMBL/GenBank/DDBJ whole genome shotgun (WGS) entry which is preliminary data.</text>
</comment>
<sequence length="169" mass="19178">MKLDAKALRYMTKEEFRTLTAVETGSRNHDIVPVPLITDIARLRAGGIKKYLGDLAKRNLVAREAGAKYDGYRLTYGGYDYLALKTLSKRDSVVSVGNQIGVGKESDIYVVAGPEDDQRVLKLHRLGRLSFRNVKNKRDYLRGKQSPSWMYMSRLSAMKEFAFMQCFTA</sequence>
<protein>
    <submittedName>
        <fullName evidence="1">Serine/threonine-protein kinase rio2</fullName>
        <ecNumber evidence="1">2.7.11.1</ecNumber>
    </submittedName>
</protein>
<dbReference type="EMBL" id="JAMZIH010005266">
    <property type="protein sequence ID" value="KAJ1675528.1"/>
    <property type="molecule type" value="Genomic_DNA"/>
</dbReference>
<accession>A0ACC1HIF3</accession>
<evidence type="ECO:0000313" key="2">
    <source>
        <dbReference type="Proteomes" id="UP001145114"/>
    </source>
</evidence>
<organism evidence="1 2">
    <name type="scientific">Spiromyces aspiralis</name>
    <dbReference type="NCBI Taxonomy" id="68401"/>
    <lineage>
        <taxon>Eukaryota</taxon>
        <taxon>Fungi</taxon>
        <taxon>Fungi incertae sedis</taxon>
        <taxon>Zoopagomycota</taxon>
        <taxon>Kickxellomycotina</taxon>
        <taxon>Kickxellomycetes</taxon>
        <taxon>Kickxellales</taxon>
        <taxon>Kickxellaceae</taxon>
        <taxon>Spiromyces</taxon>
    </lineage>
</organism>
<dbReference type="Proteomes" id="UP001145114">
    <property type="component" value="Unassembled WGS sequence"/>
</dbReference>